<evidence type="ECO:0000313" key="3">
    <source>
        <dbReference type="Proteomes" id="UP001060012"/>
    </source>
</evidence>
<feature type="region of interest" description="Disordered" evidence="1">
    <location>
        <begin position="1"/>
        <end position="45"/>
    </location>
</feature>
<feature type="compositionally biased region" description="Basic and acidic residues" evidence="1">
    <location>
        <begin position="8"/>
        <end position="38"/>
    </location>
</feature>
<name>A0ABY5E3A5_9BACT</name>
<accession>A0ABY5E3A5</accession>
<organism evidence="2 3">
    <name type="scientific">Arcobacter roscoffensis</name>
    <dbReference type="NCBI Taxonomy" id="2961520"/>
    <lineage>
        <taxon>Bacteria</taxon>
        <taxon>Pseudomonadati</taxon>
        <taxon>Campylobacterota</taxon>
        <taxon>Epsilonproteobacteria</taxon>
        <taxon>Campylobacterales</taxon>
        <taxon>Arcobacteraceae</taxon>
        <taxon>Arcobacter</taxon>
    </lineage>
</organism>
<dbReference type="RefSeq" id="WP_254575719.1">
    <property type="nucleotide sequence ID" value="NZ_CP100595.1"/>
</dbReference>
<dbReference type="Proteomes" id="UP001060012">
    <property type="component" value="Chromosome"/>
</dbReference>
<dbReference type="EMBL" id="CP100595">
    <property type="protein sequence ID" value="UTJ05538.1"/>
    <property type="molecule type" value="Genomic_DNA"/>
</dbReference>
<reference evidence="2" key="1">
    <citation type="submission" date="2022-07" db="EMBL/GenBank/DDBJ databases">
        <title>Arcobacter roscoffensis sp. nov., a marine bacterium isolated from coastal seawater collected from Roscoff, France.</title>
        <authorList>
            <person name="Pascual J."/>
            <person name="Lepeaux C."/>
            <person name="Methner A."/>
            <person name="Overmann J."/>
        </authorList>
    </citation>
    <scope>NUCLEOTIDE SEQUENCE</scope>
    <source>
        <strain evidence="2">ARW1-2F2</strain>
    </source>
</reference>
<protein>
    <submittedName>
        <fullName evidence="2">Uncharacterized protein</fullName>
    </submittedName>
</protein>
<evidence type="ECO:0000256" key="1">
    <source>
        <dbReference type="SAM" id="MobiDB-lite"/>
    </source>
</evidence>
<keyword evidence="3" id="KW-1185">Reference proteome</keyword>
<sequence>MAKPNYNYEKRAREIEKQKKKEEKRLKKQAAKENKDPEDSTESQE</sequence>
<evidence type="ECO:0000313" key="2">
    <source>
        <dbReference type="EMBL" id="UTJ05538.1"/>
    </source>
</evidence>
<proteinExistence type="predicted"/>
<gene>
    <name evidence="2" type="ORF">NJU99_09700</name>
</gene>